<feature type="transmembrane region" description="Helical" evidence="1">
    <location>
        <begin position="192"/>
        <end position="211"/>
    </location>
</feature>
<feature type="transmembrane region" description="Helical" evidence="1">
    <location>
        <begin position="12"/>
        <end position="30"/>
    </location>
</feature>
<feature type="transmembrane region" description="Helical" evidence="1">
    <location>
        <begin position="122"/>
        <end position="142"/>
    </location>
</feature>
<feature type="transmembrane region" description="Helical" evidence="1">
    <location>
        <begin position="446"/>
        <end position="466"/>
    </location>
</feature>
<evidence type="ECO:0000313" key="3">
    <source>
        <dbReference type="Proteomes" id="UP000324376"/>
    </source>
</evidence>
<feature type="transmembrane region" description="Helical" evidence="1">
    <location>
        <begin position="782"/>
        <end position="802"/>
    </location>
</feature>
<feature type="transmembrane region" description="Helical" evidence="1">
    <location>
        <begin position="405"/>
        <end position="425"/>
    </location>
</feature>
<feature type="transmembrane region" description="Helical" evidence="1">
    <location>
        <begin position="523"/>
        <end position="540"/>
    </location>
</feature>
<dbReference type="OrthoDB" id="9772884at2"/>
<keyword evidence="1" id="KW-0812">Transmembrane</keyword>
<organism evidence="2 3">
    <name type="scientific">Aquimarina intermedia</name>
    <dbReference type="NCBI Taxonomy" id="350814"/>
    <lineage>
        <taxon>Bacteria</taxon>
        <taxon>Pseudomonadati</taxon>
        <taxon>Bacteroidota</taxon>
        <taxon>Flavobacteriia</taxon>
        <taxon>Flavobacteriales</taxon>
        <taxon>Flavobacteriaceae</taxon>
        <taxon>Aquimarina</taxon>
    </lineage>
</organism>
<dbReference type="EMBL" id="VNHU01000003">
    <property type="protein sequence ID" value="TYP74942.1"/>
    <property type="molecule type" value="Genomic_DNA"/>
</dbReference>
<keyword evidence="3" id="KW-1185">Reference proteome</keyword>
<dbReference type="Proteomes" id="UP000324376">
    <property type="component" value="Unassembled WGS sequence"/>
</dbReference>
<name>A0A5S5C8W9_9FLAO</name>
<feature type="transmembrane region" description="Helical" evidence="1">
    <location>
        <begin position="340"/>
        <end position="361"/>
    </location>
</feature>
<dbReference type="PANTHER" id="PTHR38454">
    <property type="entry name" value="INTEGRAL MEMBRANE PROTEIN-RELATED"/>
    <property type="match status" value="1"/>
</dbReference>
<dbReference type="Pfam" id="PF09586">
    <property type="entry name" value="YfhO"/>
    <property type="match status" value="1"/>
</dbReference>
<feature type="transmembrane region" description="Helical" evidence="1">
    <location>
        <begin position="223"/>
        <end position="243"/>
    </location>
</feature>
<proteinExistence type="predicted"/>
<dbReference type="RefSeq" id="WP_148781950.1">
    <property type="nucleotide sequence ID" value="NZ_VNHU01000003.1"/>
</dbReference>
<evidence type="ECO:0000256" key="1">
    <source>
        <dbReference type="SAM" id="Phobius"/>
    </source>
</evidence>
<dbReference type="PANTHER" id="PTHR38454:SF1">
    <property type="entry name" value="INTEGRAL MEMBRANE PROTEIN"/>
    <property type="match status" value="1"/>
</dbReference>
<feature type="transmembrane region" description="Helical" evidence="1">
    <location>
        <begin position="368"/>
        <end position="385"/>
    </location>
</feature>
<accession>A0A5S5C8W9</accession>
<dbReference type="InterPro" id="IPR018580">
    <property type="entry name" value="Uncharacterised_YfhO"/>
</dbReference>
<comment type="caution">
    <text evidence="2">The sequence shown here is derived from an EMBL/GenBank/DDBJ whole genome shotgun (WGS) entry which is preliminary data.</text>
</comment>
<dbReference type="PROSITE" id="PS51257">
    <property type="entry name" value="PROKAR_LIPOPROTEIN"/>
    <property type="match status" value="1"/>
</dbReference>
<feature type="transmembrane region" description="Helical" evidence="1">
    <location>
        <begin position="498"/>
        <end position="516"/>
    </location>
</feature>
<dbReference type="AlphaFoldDB" id="A0A5S5C8W9"/>
<gene>
    <name evidence="2" type="ORF">BD809_1034</name>
</gene>
<keyword evidence="1" id="KW-1133">Transmembrane helix</keyword>
<feature type="transmembrane region" description="Helical" evidence="1">
    <location>
        <begin position="99"/>
        <end position="116"/>
    </location>
</feature>
<sequence>MKPYIRKVLPHLIVVLGCVIASLAYFSPVISGKKIRQGDIVQYSGMARQQTDFRNKTGEEPYWIDNAFGGMPSYQVGAQYDHDYVKKLDRLIRFLPRPADYLFLYFIGFYVLLLVLKVDYKLAFLGSLAFGFSTYFIIILGVGHNAKAHAIGYMPFVLSGIILTFRKKYFWGGVLLAIAMALEIAANHIQMTYYLLLLVVVLGITYFVDAFKKKMIPHFFKAIGVMIIAVFFSILLNATPLLATKQYAQYSTRGDTGITITPEGKEEKATGLDYNYITQYSYGIIETFNLFIPRFMGGASYENVGTSSNIYDELLKMGASPSQAKDFTQNVPTYWGDQPIVGAPAYIGAVVIFLFVLSLFLVKGRLKWWLVGGSILALLLSWGKNLDIVTRFFIDYVPMYDKFRAVSSIQVIIELCLPILAIFGLHRWFSGFVSKEEKLKALKTSTIIVGGVALLFVLFKSMFFSFKGAQDAMWIEQYGPDFVRALREDRKAIFTTDAIRSLVFVLATAAVCWLFVKNKLNQNLTILIVGVLILTDLITVDKKYVNNDSFVSARMLDKPFRATSADREILKDTTHYRVYDVTGDPFNGARTSYFHNALGGYHAAKPGRIQDLFDFYLAKGDMNILNMFNVKYFIVPDEKRVALVQQNQNANGNAWFIDELITVGSANDELLALKDINTKTTAVINKSNSEKYTQRKFVVDSVATIQLLSHQPNKLVYASQNTTEGFVVFSENYYPGWQAYIDEKPVDHVQVNFVLRGLQLPKGSHTITFKFEPNVIQTGNSITSIATLVFLVLIGLGIYLEFRKRKKTENSKLQA</sequence>
<protein>
    <submittedName>
        <fullName evidence="2">Membrane protein YfhO</fullName>
    </submittedName>
</protein>
<keyword evidence="1" id="KW-0472">Membrane</keyword>
<evidence type="ECO:0000313" key="2">
    <source>
        <dbReference type="EMBL" id="TYP74942.1"/>
    </source>
</evidence>
<reference evidence="2 3" key="1">
    <citation type="submission" date="2019-07" db="EMBL/GenBank/DDBJ databases">
        <title>Genomic Encyclopedia of Archaeal and Bacterial Type Strains, Phase II (KMG-II): from individual species to whole genera.</title>
        <authorList>
            <person name="Goeker M."/>
        </authorList>
    </citation>
    <scope>NUCLEOTIDE SEQUENCE [LARGE SCALE GENOMIC DNA]</scope>
    <source>
        <strain evidence="2 3">DSM 17527</strain>
    </source>
</reference>
<feature type="transmembrane region" description="Helical" evidence="1">
    <location>
        <begin position="169"/>
        <end position="186"/>
    </location>
</feature>